<dbReference type="PANTHER" id="PTHR11706">
    <property type="entry name" value="SOLUTE CARRIER PROTEIN FAMILY 11 MEMBER"/>
    <property type="match status" value="1"/>
</dbReference>
<reference evidence="9 10" key="1">
    <citation type="submission" date="2019-08" db="EMBL/GenBank/DDBJ databases">
        <authorList>
            <person name="Peeters C."/>
        </authorList>
    </citation>
    <scope>NUCLEOTIDE SEQUENCE [LARGE SCALE GENOMIC DNA]</scope>
    <source>
        <strain evidence="9 10">LMG 31118</strain>
    </source>
</reference>
<comment type="subcellular location">
    <subcellularLocation>
        <location evidence="1">Membrane</location>
        <topology evidence="1">Multi-pass membrane protein</topology>
    </subcellularLocation>
</comment>
<feature type="transmembrane region" description="Helical" evidence="8">
    <location>
        <begin position="103"/>
        <end position="126"/>
    </location>
</feature>
<evidence type="ECO:0000313" key="10">
    <source>
        <dbReference type="Proteomes" id="UP000414136"/>
    </source>
</evidence>
<evidence type="ECO:0000256" key="1">
    <source>
        <dbReference type="ARBA" id="ARBA00004141"/>
    </source>
</evidence>
<feature type="transmembrane region" description="Helical" evidence="8">
    <location>
        <begin position="132"/>
        <end position="152"/>
    </location>
</feature>
<dbReference type="AlphaFoldDB" id="A0A5E4ZI19"/>
<gene>
    <name evidence="9" type="primary">mntH_1</name>
    <name evidence="9" type="ORF">PCA31118_00099</name>
</gene>
<feature type="transmembrane region" description="Helical" evidence="8">
    <location>
        <begin position="354"/>
        <end position="373"/>
    </location>
</feature>
<evidence type="ECO:0000313" key="9">
    <source>
        <dbReference type="EMBL" id="VVE60035.1"/>
    </source>
</evidence>
<feature type="transmembrane region" description="Helical" evidence="8">
    <location>
        <begin position="379"/>
        <end position="400"/>
    </location>
</feature>
<sequence>MKTTRMKTTQAASGETTTTQPDERPRSLLRRLGPGLLTGVADDDPSGIGTYTQAGSQFGYHVLWSAVVTVPLMVCIQVASAHIGRGAGRGILAEVRRHYSRKIATTMAVLIILANVINVGADLAAMGDAASILLGGANYWYAVLFAAITLTLQIRLKYEAYARYLKWLTLALFAYIANLFVLHTDWPTALHAVVWPTITPTKEYATTLVAILGTTISPYLFVWQSALEVEEIEARDSEQPIKQAANQRKAQETRILADTWIGMLTSNVVALCIMMTAAAAFFVHGVHNVESTSQAASALTPVAGKAATLLFSLGLIGCGMLAIPSLTGSAAYALTGALKLPSGMSKTPRTAGTFYAVIGLCTVLGAIVCFSPINPIKALYWSAVINGVVAVPCMVIVMLLSSREAVVGKMTNSRAVSIGGWVATALMTVSVAVMVYTMVV</sequence>
<feature type="transmembrane region" description="Helical" evidence="8">
    <location>
        <begin position="421"/>
        <end position="439"/>
    </location>
</feature>
<keyword evidence="10" id="KW-1185">Reference proteome</keyword>
<organism evidence="9 10">
    <name type="scientific">Pandoraea captiosa</name>
    <dbReference type="NCBI Taxonomy" id="2508302"/>
    <lineage>
        <taxon>Bacteria</taxon>
        <taxon>Pseudomonadati</taxon>
        <taxon>Pseudomonadota</taxon>
        <taxon>Betaproteobacteria</taxon>
        <taxon>Burkholderiales</taxon>
        <taxon>Burkholderiaceae</taxon>
        <taxon>Pandoraea</taxon>
    </lineage>
</organism>
<feature type="transmembrane region" description="Helical" evidence="8">
    <location>
        <begin position="306"/>
        <end position="334"/>
    </location>
</feature>
<dbReference type="NCBIfam" id="NF037982">
    <property type="entry name" value="Nramp_1"/>
    <property type="match status" value="1"/>
</dbReference>
<accession>A0A5E4ZI19</accession>
<evidence type="ECO:0000256" key="3">
    <source>
        <dbReference type="ARBA" id="ARBA00022692"/>
    </source>
</evidence>
<dbReference type="InterPro" id="IPR001046">
    <property type="entry name" value="NRAMP_fam"/>
</dbReference>
<feature type="transmembrane region" description="Helical" evidence="8">
    <location>
        <begin position="164"/>
        <end position="184"/>
    </location>
</feature>
<keyword evidence="4" id="KW-0769">Symport</keyword>
<evidence type="ECO:0000256" key="4">
    <source>
        <dbReference type="ARBA" id="ARBA00022847"/>
    </source>
</evidence>
<keyword evidence="3 8" id="KW-0812">Transmembrane</keyword>
<dbReference type="GO" id="GO:0005384">
    <property type="term" value="F:manganese ion transmembrane transporter activity"/>
    <property type="evidence" value="ECO:0007669"/>
    <property type="project" value="TreeGrafter"/>
</dbReference>
<dbReference type="Pfam" id="PF01566">
    <property type="entry name" value="Nramp"/>
    <property type="match status" value="1"/>
</dbReference>
<feature type="transmembrane region" description="Helical" evidence="8">
    <location>
        <begin position="264"/>
        <end position="286"/>
    </location>
</feature>
<dbReference type="GO" id="GO:0034755">
    <property type="term" value="P:iron ion transmembrane transport"/>
    <property type="evidence" value="ECO:0007669"/>
    <property type="project" value="TreeGrafter"/>
</dbReference>
<feature type="region of interest" description="Disordered" evidence="7">
    <location>
        <begin position="1"/>
        <end position="28"/>
    </location>
</feature>
<keyword evidence="2" id="KW-0813">Transport</keyword>
<feature type="compositionally biased region" description="Low complexity" evidence="7">
    <location>
        <begin position="8"/>
        <end position="20"/>
    </location>
</feature>
<evidence type="ECO:0000256" key="8">
    <source>
        <dbReference type="SAM" id="Phobius"/>
    </source>
</evidence>
<evidence type="ECO:0000256" key="6">
    <source>
        <dbReference type="ARBA" id="ARBA00023136"/>
    </source>
</evidence>
<proteinExistence type="predicted"/>
<evidence type="ECO:0000256" key="5">
    <source>
        <dbReference type="ARBA" id="ARBA00022989"/>
    </source>
</evidence>
<dbReference type="EMBL" id="CABPSQ010000001">
    <property type="protein sequence ID" value="VVE60035.1"/>
    <property type="molecule type" value="Genomic_DNA"/>
</dbReference>
<dbReference type="PANTHER" id="PTHR11706:SF33">
    <property type="entry name" value="NATURAL RESISTANCE-ASSOCIATED MACROPHAGE PROTEIN 2"/>
    <property type="match status" value="1"/>
</dbReference>
<dbReference type="Proteomes" id="UP000414136">
    <property type="component" value="Unassembled WGS sequence"/>
</dbReference>
<protein>
    <submittedName>
        <fullName evidence="9">Divalent metal cation transporter MntH</fullName>
    </submittedName>
</protein>
<evidence type="ECO:0000256" key="2">
    <source>
        <dbReference type="ARBA" id="ARBA00022448"/>
    </source>
</evidence>
<dbReference type="GO" id="GO:0015293">
    <property type="term" value="F:symporter activity"/>
    <property type="evidence" value="ECO:0007669"/>
    <property type="project" value="UniProtKB-KW"/>
</dbReference>
<dbReference type="GO" id="GO:0015086">
    <property type="term" value="F:cadmium ion transmembrane transporter activity"/>
    <property type="evidence" value="ECO:0007669"/>
    <property type="project" value="TreeGrafter"/>
</dbReference>
<keyword evidence="5 8" id="KW-1133">Transmembrane helix</keyword>
<evidence type="ECO:0000256" key="7">
    <source>
        <dbReference type="SAM" id="MobiDB-lite"/>
    </source>
</evidence>
<name>A0A5E4ZI19_9BURK</name>
<keyword evidence="6 8" id="KW-0472">Membrane</keyword>
<dbReference type="GO" id="GO:0005886">
    <property type="term" value="C:plasma membrane"/>
    <property type="evidence" value="ECO:0007669"/>
    <property type="project" value="TreeGrafter"/>
</dbReference>
<feature type="transmembrane region" description="Helical" evidence="8">
    <location>
        <begin position="204"/>
        <end position="222"/>
    </location>
</feature>